<keyword evidence="14 23" id="KW-0460">Magnesium</keyword>
<comment type="similarity">
    <text evidence="2 24">Belongs to the bacterial diacylglycerol kinase family.</text>
</comment>
<keyword evidence="16 24" id="KW-0443">Lipid metabolism</keyword>
<evidence type="ECO:0000256" key="21">
    <source>
        <dbReference type="PIRSR" id="PIRSR600829-2"/>
    </source>
</evidence>
<dbReference type="GO" id="GO:0005886">
    <property type="term" value="C:plasma membrane"/>
    <property type="evidence" value="ECO:0007669"/>
    <property type="project" value="UniProtKB-SubCell"/>
</dbReference>
<dbReference type="GO" id="GO:0046872">
    <property type="term" value="F:metal ion binding"/>
    <property type="evidence" value="ECO:0007669"/>
    <property type="project" value="UniProtKB-KW"/>
</dbReference>
<evidence type="ECO:0000256" key="15">
    <source>
        <dbReference type="ARBA" id="ARBA00022989"/>
    </source>
</evidence>
<feature type="transmembrane region" description="Helical" evidence="24">
    <location>
        <begin position="111"/>
        <end position="129"/>
    </location>
</feature>
<feature type="binding site" evidence="21">
    <location>
        <begin position="26"/>
        <end position="31"/>
    </location>
    <ligand>
        <name>substrate</name>
    </ligand>
</feature>
<dbReference type="GO" id="GO:0005524">
    <property type="term" value="F:ATP binding"/>
    <property type="evidence" value="ECO:0007669"/>
    <property type="project" value="UniProtKB-KW"/>
</dbReference>
<gene>
    <name evidence="25" type="ORF">N5D63_25700</name>
</gene>
<evidence type="ECO:0000256" key="14">
    <source>
        <dbReference type="ARBA" id="ARBA00022842"/>
    </source>
</evidence>
<dbReference type="Gene3D" id="1.10.287.3610">
    <property type="match status" value="1"/>
</dbReference>
<feature type="binding site" evidence="21">
    <location>
        <position position="110"/>
    </location>
    <ligand>
        <name>substrate</name>
    </ligand>
</feature>
<dbReference type="GeneID" id="63999151"/>
<evidence type="ECO:0000256" key="4">
    <source>
        <dbReference type="ARBA" id="ARBA00017575"/>
    </source>
</evidence>
<dbReference type="InterPro" id="IPR036945">
    <property type="entry name" value="DAGK_sf"/>
</dbReference>
<keyword evidence="11 22" id="KW-0547">Nucleotide-binding</keyword>
<sequence length="133" mass="15325">MKNNSKSNIFNNIQKNRKGFSRVWHASKYSWSGIKDAWLEPAFRLEVILFVISLPLAQLIGRSMMEKLLLISCIWFLMIVEVINSAIESAIDRVGLQYHELSRKAKDLGSASVLMTIIFCLIIWSSLIYKNFI</sequence>
<evidence type="ECO:0000256" key="3">
    <source>
        <dbReference type="ARBA" id="ARBA00012133"/>
    </source>
</evidence>
<feature type="binding site" evidence="22">
    <location>
        <begin position="106"/>
        <end position="107"/>
    </location>
    <ligand>
        <name>ATP</name>
        <dbReference type="ChEBI" id="CHEBI:30616"/>
    </ligand>
</feature>
<keyword evidence="8 24" id="KW-0808">Transferase</keyword>
<feature type="binding site" evidence="21">
    <location>
        <position position="81"/>
    </location>
    <ligand>
        <name>substrate</name>
    </ligand>
</feature>
<comment type="function">
    <text evidence="24">Catalyzes the ATP-dependent phosphorylation of sn-l,2-diacylglycerol (DAG) to phosphatidic acid. Involved in the recycling of diacylglycerol produced as a by-product during membrane-derived oligosaccharide (MDO) biosynthesis.</text>
</comment>
<proteinExistence type="inferred from homology"/>
<feature type="binding site" evidence="22">
    <location>
        <position position="22"/>
    </location>
    <ligand>
        <name>ATP</name>
        <dbReference type="ChEBI" id="CHEBI:30616"/>
    </ligand>
</feature>
<comment type="caution">
    <text evidence="25">The sequence shown here is derived from an EMBL/GenBank/DDBJ whole genome shotgun (WGS) entry which is preliminary data.</text>
</comment>
<feature type="active site" description="Proton acceptor" evidence="20">
    <location>
        <position position="81"/>
    </location>
</feature>
<evidence type="ECO:0000256" key="22">
    <source>
        <dbReference type="PIRSR" id="PIRSR600829-3"/>
    </source>
</evidence>
<accession>A0AA42TWW4</accession>
<evidence type="ECO:0000256" key="20">
    <source>
        <dbReference type="PIRSR" id="PIRSR600829-1"/>
    </source>
</evidence>
<dbReference type="Proteomes" id="UP001161065">
    <property type="component" value="Unassembled WGS sequence"/>
</dbReference>
<dbReference type="EMBL" id="JAOCEK010000045">
    <property type="protein sequence ID" value="MDH1337530.1"/>
    <property type="molecule type" value="Genomic_DNA"/>
</dbReference>
<comment type="cofactor">
    <cofactor evidence="23">
        <name>Mg(2+)</name>
        <dbReference type="ChEBI" id="CHEBI:18420"/>
    </cofactor>
    <text evidence="23">Mn(2+), Zn(2+), Cd(2+) and Co(2+) support activity to lesser extents.</text>
</comment>
<evidence type="ECO:0000256" key="19">
    <source>
        <dbReference type="ARBA" id="ARBA00023264"/>
    </source>
</evidence>
<dbReference type="RefSeq" id="WP_003069797.1">
    <property type="nucleotide sequence ID" value="NZ_ADVQ01000072.1"/>
</dbReference>
<evidence type="ECO:0000256" key="17">
    <source>
        <dbReference type="ARBA" id="ARBA00023136"/>
    </source>
</evidence>
<evidence type="ECO:0000256" key="16">
    <source>
        <dbReference type="ARBA" id="ARBA00023098"/>
    </source>
</evidence>
<keyword evidence="13 22" id="KW-0067">ATP-binding</keyword>
<evidence type="ECO:0000256" key="1">
    <source>
        <dbReference type="ARBA" id="ARBA00004429"/>
    </source>
</evidence>
<dbReference type="AlphaFoldDB" id="A0AA42TWW4"/>
<dbReference type="InterPro" id="IPR000829">
    <property type="entry name" value="DAGK"/>
</dbReference>
<feature type="binding site" evidence="22">
    <location>
        <position position="40"/>
    </location>
    <ligand>
        <name>ATP</name>
        <dbReference type="ChEBI" id="CHEBI:30616"/>
    </ligand>
</feature>
<evidence type="ECO:0000256" key="24">
    <source>
        <dbReference type="RuleBase" id="RU363065"/>
    </source>
</evidence>
<feature type="binding site" evidence="21">
    <location>
        <begin position="42"/>
        <end position="46"/>
    </location>
    <ligand>
        <name>substrate</name>
    </ligand>
</feature>
<organism evidence="25 26">
    <name type="scientific">Comamonas thiooxydans</name>
    <dbReference type="NCBI Taxonomy" id="363952"/>
    <lineage>
        <taxon>Bacteria</taxon>
        <taxon>Pseudomonadati</taxon>
        <taxon>Pseudomonadota</taxon>
        <taxon>Betaproteobacteria</taxon>
        <taxon>Burkholderiales</taxon>
        <taxon>Comamonadaceae</taxon>
        <taxon>Comamonas</taxon>
    </lineage>
</organism>
<evidence type="ECO:0000256" key="10">
    <source>
        <dbReference type="ARBA" id="ARBA00022723"/>
    </source>
</evidence>
<evidence type="ECO:0000256" key="13">
    <source>
        <dbReference type="ARBA" id="ARBA00022840"/>
    </source>
</evidence>
<evidence type="ECO:0000256" key="8">
    <source>
        <dbReference type="ARBA" id="ARBA00022679"/>
    </source>
</evidence>
<comment type="subcellular location">
    <subcellularLocation>
        <location evidence="1 24">Cell inner membrane</location>
        <topology evidence="1 24">Multi-pass membrane protein</topology>
    </subcellularLocation>
</comment>
<keyword evidence="7 24" id="KW-0997">Cell inner membrane</keyword>
<keyword evidence="15 24" id="KW-1133">Transmembrane helix</keyword>
<dbReference type="EC" id="2.7.1.107" evidence="3 24"/>
<dbReference type="InterPro" id="IPR033718">
    <property type="entry name" value="DAGK_prok"/>
</dbReference>
<feature type="transmembrane region" description="Helical" evidence="24">
    <location>
        <begin position="68"/>
        <end position="91"/>
    </location>
</feature>
<reference evidence="25" key="1">
    <citation type="submission" date="2022-09" db="EMBL/GenBank/DDBJ databases">
        <title>Intensive care unit water sources are persistently colonized with multi-drug resistant bacteria and are the site of extensive horizontal gene transfer of antibiotic resistance genes.</title>
        <authorList>
            <person name="Diorio-Toth L."/>
        </authorList>
    </citation>
    <scope>NUCLEOTIDE SEQUENCE</scope>
    <source>
        <strain evidence="25">GD03832</strain>
    </source>
</reference>
<keyword evidence="12 24" id="KW-0418">Kinase</keyword>
<dbReference type="PANTHER" id="PTHR34299:SF1">
    <property type="entry name" value="DIACYLGLYCEROL KINASE"/>
    <property type="match status" value="1"/>
</dbReference>
<comment type="caution">
    <text evidence="24">Lacks conserved residue(s) required for the propagation of feature annotation.</text>
</comment>
<keyword evidence="6" id="KW-0444">Lipid biosynthesis</keyword>
<keyword evidence="19 24" id="KW-1208">Phospholipid metabolism</keyword>
<evidence type="ECO:0000256" key="7">
    <source>
        <dbReference type="ARBA" id="ARBA00022519"/>
    </source>
</evidence>
<keyword evidence="5" id="KW-1003">Cell membrane</keyword>
<evidence type="ECO:0000256" key="11">
    <source>
        <dbReference type="ARBA" id="ARBA00022741"/>
    </source>
</evidence>
<dbReference type="GO" id="GO:0006654">
    <property type="term" value="P:phosphatidic acid biosynthetic process"/>
    <property type="evidence" value="ECO:0007669"/>
    <property type="project" value="InterPro"/>
</dbReference>
<protein>
    <recommendedName>
        <fullName evidence="4 24">Diacylglycerol kinase</fullName>
        <ecNumber evidence="3 24">2.7.1.107</ecNumber>
    </recommendedName>
</protein>
<comment type="catalytic activity">
    <reaction evidence="24">
        <text>a 1,2-diacyl-sn-glycerol + ATP = a 1,2-diacyl-sn-glycero-3-phosphate + ADP + H(+)</text>
        <dbReference type="Rhea" id="RHEA:10272"/>
        <dbReference type="ChEBI" id="CHEBI:15378"/>
        <dbReference type="ChEBI" id="CHEBI:17815"/>
        <dbReference type="ChEBI" id="CHEBI:30616"/>
        <dbReference type="ChEBI" id="CHEBI:58608"/>
        <dbReference type="ChEBI" id="CHEBI:456216"/>
        <dbReference type="EC" id="2.7.1.107"/>
    </reaction>
</comment>
<keyword evidence="10 23" id="KW-0479">Metal-binding</keyword>
<evidence type="ECO:0000256" key="18">
    <source>
        <dbReference type="ARBA" id="ARBA00023209"/>
    </source>
</evidence>
<feature type="binding site" evidence="21">
    <location>
        <position position="22"/>
    </location>
    <ligand>
        <name>substrate</name>
    </ligand>
</feature>
<dbReference type="CDD" id="cd14264">
    <property type="entry name" value="DAGK_IM"/>
    <property type="match status" value="1"/>
</dbReference>
<evidence type="ECO:0000313" key="25">
    <source>
        <dbReference type="EMBL" id="MDH1337530.1"/>
    </source>
</evidence>
<evidence type="ECO:0000256" key="23">
    <source>
        <dbReference type="PIRSR" id="PIRSR600829-4"/>
    </source>
</evidence>
<keyword evidence="9 24" id="KW-0812">Transmembrane</keyword>
<feature type="binding site" evidence="22">
    <location>
        <position position="29"/>
    </location>
    <ligand>
        <name>ATP</name>
        <dbReference type="ChEBI" id="CHEBI:30616"/>
    </ligand>
</feature>
<evidence type="ECO:0000256" key="9">
    <source>
        <dbReference type="ARBA" id="ARBA00022692"/>
    </source>
</evidence>
<evidence type="ECO:0000313" key="26">
    <source>
        <dbReference type="Proteomes" id="UP001161065"/>
    </source>
</evidence>
<evidence type="ECO:0000256" key="2">
    <source>
        <dbReference type="ARBA" id="ARBA00005967"/>
    </source>
</evidence>
<evidence type="ECO:0000256" key="12">
    <source>
        <dbReference type="ARBA" id="ARBA00022777"/>
    </source>
</evidence>
<keyword evidence="17 24" id="KW-0472">Membrane</keyword>
<feature type="binding site" evidence="23">
    <location>
        <position position="40"/>
    </location>
    <ligand>
        <name>a divalent metal cation</name>
        <dbReference type="ChEBI" id="CHEBI:60240"/>
    </ligand>
</feature>
<name>A0AA42TWW4_9BURK</name>
<dbReference type="PANTHER" id="PTHR34299">
    <property type="entry name" value="DIACYLGLYCEROL KINASE"/>
    <property type="match status" value="1"/>
</dbReference>
<dbReference type="GO" id="GO:0004143">
    <property type="term" value="F:ATP-dependent diacylglycerol kinase activity"/>
    <property type="evidence" value="ECO:0007669"/>
    <property type="project" value="UniProtKB-EC"/>
</dbReference>
<evidence type="ECO:0000256" key="5">
    <source>
        <dbReference type="ARBA" id="ARBA00022475"/>
    </source>
</evidence>
<feature type="binding site" evidence="23">
    <location>
        <position position="88"/>
    </location>
    <ligand>
        <name>a divalent metal cation</name>
        <dbReference type="ChEBI" id="CHEBI:60240"/>
    </ligand>
</feature>
<feature type="binding site" evidence="22">
    <location>
        <position position="88"/>
    </location>
    <ligand>
        <name>ATP</name>
        <dbReference type="ChEBI" id="CHEBI:30616"/>
    </ligand>
</feature>
<keyword evidence="18" id="KW-0594">Phospholipid biosynthesis</keyword>
<dbReference type="Pfam" id="PF01219">
    <property type="entry name" value="DAGK_prokar"/>
    <property type="match status" value="1"/>
</dbReference>
<evidence type="ECO:0000256" key="6">
    <source>
        <dbReference type="ARBA" id="ARBA00022516"/>
    </source>
</evidence>